<gene>
    <name evidence="1" type="ordered locus">Mpal_1611</name>
</gene>
<proteinExistence type="predicted"/>
<dbReference type="EMBL" id="CP001338">
    <property type="protein sequence ID" value="ACL16923.1"/>
    <property type="molecule type" value="Genomic_DNA"/>
</dbReference>
<dbReference type="Proteomes" id="UP000002457">
    <property type="component" value="Chromosome"/>
</dbReference>
<protein>
    <submittedName>
        <fullName evidence="1">Uncharacterized protein</fullName>
    </submittedName>
</protein>
<reference evidence="1 2" key="1">
    <citation type="journal article" date="2015" name="Genome Announc.">
        <title>Complete Genome Sequence of Methanosphaerula palustris E1-9CT, a Hydrogenotrophic Methanogen Isolated from a Minerotrophic Fen Peatland.</title>
        <authorList>
            <person name="Cadillo-Quiroz H."/>
            <person name="Browne P."/>
            <person name="Kyrpides N."/>
            <person name="Woyke T."/>
            <person name="Goodwin L."/>
            <person name="Detter C."/>
            <person name="Yavitt J.B."/>
            <person name="Zinder S.H."/>
        </authorList>
    </citation>
    <scope>NUCLEOTIDE SEQUENCE [LARGE SCALE GENOMIC DNA]</scope>
    <source>
        <strain evidence="2">ATCC BAA-1556 / DSM 19958 / E1-9c</strain>
    </source>
</reference>
<accession>B8GIW0</accession>
<dbReference type="KEGG" id="mpl:Mpal_1611"/>
<keyword evidence="2" id="KW-1185">Reference proteome</keyword>
<dbReference type="HOGENOM" id="CLU_3210791_0_0_2"/>
<dbReference type="STRING" id="521011.Mpal_1611"/>
<name>B8GIW0_METPE</name>
<dbReference type="GeneID" id="77093693"/>
<sequence precursor="true">MMAPALIRVPVTFSIFSTFSAVAENVQPQPIATPALPLAQATTR</sequence>
<evidence type="ECO:0000313" key="2">
    <source>
        <dbReference type="Proteomes" id="UP000002457"/>
    </source>
</evidence>
<organism evidence="1 2">
    <name type="scientific">Methanosphaerula palustris (strain ATCC BAA-1556 / DSM 19958 / E1-9c)</name>
    <dbReference type="NCBI Taxonomy" id="521011"/>
    <lineage>
        <taxon>Archaea</taxon>
        <taxon>Methanobacteriati</taxon>
        <taxon>Methanobacteriota</taxon>
        <taxon>Stenosarchaea group</taxon>
        <taxon>Methanomicrobia</taxon>
        <taxon>Methanomicrobiales</taxon>
        <taxon>Methanoregulaceae</taxon>
        <taxon>Methanosphaerula</taxon>
    </lineage>
</organism>
<dbReference type="AlphaFoldDB" id="B8GIW0"/>
<evidence type="ECO:0000313" key="1">
    <source>
        <dbReference type="EMBL" id="ACL16923.1"/>
    </source>
</evidence>
<dbReference type="RefSeq" id="WP_012618242.1">
    <property type="nucleotide sequence ID" value="NC_011832.1"/>
</dbReference>